<dbReference type="InterPro" id="IPR006094">
    <property type="entry name" value="Oxid_FAD_bind_N"/>
</dbReference>
<dbReference type="EMBL" id="BAAAOA010000029">
    <property type="protein sequence ID" value="GAA1765109.1"/>
    <property type="molecule type" value="Genomic_DNA"/>
</dbReference>
<comment type="similarity">
    <text evidence="2">Belongs to the oxygen-dependent FAD-linked oxidoreductase family.</text>
</comment>
<dbReference type="InterPro" id="IPR016167">
    <property type="entry name" value="FAD-bd_PCMH_sub1"/>
</dbReference>
<evidence type="ECO:0000259" key="6">
    <source>
        <dbReference type="PROSITE" id="PS51387"/>
    </source>
</evidence>
<dbReference type="PROSITE" id="PS51387">
    <property type="entry name" value="FAD_PCMH"/>
    <property type="match status" value="1"/>
</dbReference>
<dbReference type="Pfam" id="PF08031">
    <property type="entry name" value="BBE"/>
    <property type="match status" value="1"/>
</dbReference>
<dbReference type="InterPro" id="IPR050416">
    <property type="entry name" value="FAD-linked_Oxidoreductase"/>
</dbReference>
<dbReference type="RefSeq" id="WP_344122937.1">
    <property type="nucleotide sequence ID" value="NZ_BAAAOA010000029.1"/>
</dbReference>
<dbReference type="InterPro" id="IPR036318">
    <property type="entry name" value="FAD-bd_PCMH-like_sf"/>
</dbReference>
<evidence type="ECO:0000256" key="5">
    <source>
        <dbReference type="ARBA" id="ARBA00023002"/>
    </source>
</evidence>
<keyword evidence="8" id="KW-1185">Reference proteome</keyword>
<dbReference type="Proteomes" id="UP001501204">
    <property type="component" value="Unassembled WGS sequence"/>
</dbReference>
<name>A0ABN2KTI5_9MICC</name>
<sequence>MSTTDHGAPGNGTARALQELRARLTGGLIEPGDPDYDRARRVWNGLIDARPRAVVRAGGLEDIDLTLAAAQRTRLPLAVRSGGHGVAGHGTVEGGLVLDLGRLRGVVVDPANQLVSVDPGTTFAALDRATARYGLAVPGGLVGTAGVAGLTLCGGMGWLIRSNGLTLDNLDSADVVTAVGDHLHASEEENAGLFWGLRGGGGNLGVVTSFTFRARRLPSTVLAGNLHYRRPQWRGALTAFAAWSHGLPDEMNPVLMFAIPPPGAGMGDEPVLTVGFSWASADHAAGLDVVDGLREDAPPDSEEMGPTPWLAWQGTRDGLFPKGSHGHWRNLPFSRLDDEVIDVLVELASGITSRGTGIDVHHLEGAFGRVPEEATAFPNRSARYWLMVHGVRHDPSGDEHLAAFVRTVRDAMQPFAEHGEYVGLMGPETELGGAPADAARLAYGREKHQRLAVLKDRYDPGNLFRHNLNVLPGRLR</sequence>
<dbReference type="Gene3D" id="3.40.462.20">
    <property type="match status" value="1"/>
</dbReference>
<evidence type="ECO:0000256" key="1">
    <source>
        <dbReference type="ARBA" id="ARBA00001974"/>
    </source>
</evidence>
<keyword evidence="3" id="KW-0285">Flavoprotein</keyword>
<keyword evidence="5" id="KW-0560">Oxidoreductase</keyword>
<dbReference type="SUPFAM" id="SSF56176">
    <property type="entry name" value="FAD-binding/transporter-associated domain-like"/>
    <property type="match status" value="1"/>
</dbReference>
<dbReference type="PANTHER" id="PTHR42973:SF39">
    <property type="entry name" value="FAD-BINDING PCMH-TYPE DOMAIN-CONTAINING PROTEIN"/>
    <property type="match status" value="1"/>
</dbReference>
<organism evidence="7 8">
    <name type="scientific">Kocuria aegyptia</name>
    <dbReference type="NCBI Taxonomy" id="330943"/>
    <lineage>
        <taxon>Bacteria</taxon>
        <taxon>Bacillati</taxon>
        <taxon>Actinomycetota</taxon>
        <taxon>Actinomycetes</taxon>
        <taxon>Micrococcales</taxon>
        <taxon>Micrococcaceae</taxon>
        <taxon>Kocuria</taxon>
    </lineage>
</organism>
<evidence type="ECO:0000313" key="7">
    <source>
        <dbReference type="EMBL" id="GAA1765109.1"/>
    </source>
</evidence>
<gene>
    <name evidence="7" type="ORF">GCM10009767_24700</name>
</gene>
<dbReference type="InterPro" id="IPR016169">
    <property type="entry name" value="FAD-bd_PCMH_sub2"/>
</dbReference>
<evidence type="ECO:0000256" key="4">
    <source>
        <dbReference type="ARBA" id="ARBA00022827"/>
    </source>
</evidence>
<evidence type="ECO:0000313" key="8">
    <source>
        <dbReference type="Proteomes" id="UP001501204"/>
    </source>
</evidence>
<dbReference type="InterPro" id="IPR012951">
    <property type="entry name" value="BBE"/>
</dbReference>
<dbReference type="Pfam" id="PF01565">
    <property type="entry name" value="FAD_binding_4"/>
    <property type="match status" value="1"/>
</dbReference>
<accession>A0ABN2KTI5</accession>
<dbReference type="InterPro" id="IPR006093">
    <property type="entry name" value="Oxy_OxRdtase_FAD_BS"/>
</dbReference>
<dbReference type="PROSITE" id="PS00862">
    <property type="entry name" value="OX2_COVAL_FAD"/>
    <property type="match status" value="1"/>
</dbReference>
<feature type="domain" description="FAD-binding PCMH-type" evidence="6">
    <location>
        <begin position="47"/>
        <end position="217"/>
    </location>
</feature>
<comment type="cofactor">
    <cofactor evidence="1">
        <name>FAD</name>
        <dbReference type="ChEBI" id="CHEBI:57692"/>
    </cofactor>
</comment>
<comment type="caution">
    <text evidence="7">The sequence shown here is derived from an EMBL/GenBank/DDBJ whole genome shotgun (WGS) entry which is preliminary data.</text>
</comment>
<dbReference type="InterPro" id="IPR016166">
    <property type="entry name" value="FAD-bd_PCMH"/>
</dbReference>
<protein>
    <submittedName>
        <fullName evidence="7">FAD-binding oxidoreductase</fullName>
    </submittedName>
</protein>
<evidence type="ECO:0000256" key="3">
    <source>
        <dbReference type="ARBA" id="ARBA00022630"/>
    </source>
</evidence>
<dbReference type="Gene3D" id="3.30.465.10">
    <property type="match status" value="1"/>
</dbReference>
<reference evidence="7 8" key="1">
    <citation type="journal article" date="2019" name="Int. J. Syst. Evol. Microbiol.">
        <title>The Global Catalogue of Microorganisms (GCM) 10K type strain sequencing project: providing services to taxonomists for standard genome sequencing and annotation.</title>
        <authorList>
            <consortium name="The Broad Institute Genomics Platform"/>
            <consortium name="The Broad Institute Genome Sequencing Center for Infectious Disease"/>
            <person name="Wu L."/>
            <person name="Ma J."/>
        </authorList>
    </citation>
    <scope>NUCLEOTIDE SEQUENCE [LARGE SCALE GENOMIC DNA]</scope>
    <source>
        <strain evidence="7 8">JCM 14735</strain>
    </source>
</reference>
<proteinExistence type="inferred from homology"/>
<evidence type="ECO:0000256" key="2">
    <source>
        <dbReference type="ARBA" id="ARBA00005466"/>
    </source>
</evidence>
<dbReference type="Gene3D" id="3.30.43.10">
    <property type="entry name" value="Uridine Diphospho-n-acetylenolpyruvylglucosamine Reductase, domain 2"/>
    <property type="match status" value="1"/>
</dbReference>
<dbReference type="PANTHER" id="PTHR42973">
    <property type="entry name" value="BINDING OXIDOREDUCTASE, PUTATIVE (AFU_ORTHOLOGUE AFUA_1G17690)-RELATED"/>
    <property type="match status" value="1"/>
</dbReference>
<keyword evidence="4" id="KW-0274">FAD</keyword>